<dbReference type="GO" id="GO:0000150">
    <property type="term" value="F:DNA strand exchange activity"/>
    <property type="evidence" value="ECO:0007669"/>
    <property type="project" value="InterPro"/>
</dbReference>
<feature type="domain" description="Resolvase/invertase-type recombinase catalytic" evidence="2">
    <location>
        <begin position="2"/>
        <end position="150"/>
    </location>
</feature>
<evidence type="ECO:0000259" key="2">
    <source>
        <dbReference type="PROSITE" id="PS51736"/>
    </source>
</evidence>
<name>A0A8S5U8J4_9CAUD</name>
<dbReference type="EMBL" id="BK016037">
    <property type="protein sequence ID" value="DAF90780.1"/>
    <property type="molecule type" value="Genomic_DNA"/>
</dbReference>
<reference evidence="4" key="1">
    <citation type="journal article" date="2021" name="Proc. Natl. Acad. Sci. U.S.A.">
        <title>A Catalog of Tens of Thousands of Viruses from Human Metagenomes Reveals Hidden Associations with Chronic Diseases.</title>
        <authorList>
            <person name="Tisza M.J."/>
            <person name="Buck C.B."/>
        </authorList>
    </citation>
    <scope>NUCLEOTIDE SEQUENCE</scope>
    <source>
        <strain evidence="4">Ctp7F23</strain>
    </source>
</reference>
<dbReference type="PROSITE" id="PS51737">
    <property type="entry name" value="RECOMBINASE_DNA_BIND"/>
    <property type="match status" value="1"/>
</dbReference>
<dbReference type="PANTHER" id="PTHR30461">
    <property type="entry name" value="DNA-INVERTASE FROM LAMBDOID PROPHAGE"/>
    <property type="match status" value="1"/>
</dbReference>
<evidence type="ECO:0000259" key="3">
    <source>
        <dbReference type="PROSITE" id="PS51737"/>
    </source>
</evidence>
<dbReference type="SMART" id="SM00857">
    <property type="entry name" value="Resolvase"/>
    <property type="match status" value="1"/>
</dbReference>
<dbReference type="CDD" id="cd00338">
    <property type="entry name" value="Ser_Recombinase"/>
    <property type="match status" value="1"/>
</dbReference>
<keyword evidence="1" id="KW-0175">Coiled coil</keyword>
<dbReference type="Pfam" id="PF13408">
    <property type="entry name" value="Zn_ribbon_recom"/>
    <property type="match status" value="1"/>
</dbReference>
<proteinExistence type="predicted"/>
<dbReference type="Gene3D" id="3.40.50.1390">
    <property type="entry name" value="Resolvase, N-terminal catalytic domain"/>
    <property type="match status" value="1"/>
</dbReference>
<evidence type="ECO:0000256" key="1">
    <source>
        <dbReference type="SAM" id="Coils"/>
    </source>
</evidence>
<dbReference type="InterPro" id="IPR025827">
    <property type="entry name" value="Zn_ribbon_recom_dom"/>
</dbReference>
<protein>
    <submittedName>
        <fullName evidence="4">Integrase</fullName>
    </submittedName>
</protein>
<organism evidence="4">
    <name type="scientific">Myoviridae sp. ctp7F23</name>
    <dbReference type="NCBI Taxonomy" id="2825174"/>
    <lineage>
        <taxon>Viruses</taxon>
        <taxon>Duplodnaviria</taxon>
        <taxon>Heunggongvirae</taxon>
        <taxon>Uroviricota</taxon>
        <taxon>Caudoviricetes</taxon>
    </lineage>
</organism>
<sequence>MNICCYGRKSIYSDHSDSIDNQFRMCRDYVEMKFSGQVDSFLEYQDEAFTGANTKRPDLQRLLADISAGNCDVLIVYQLDRLSRDVRDFANIYAILEEHHVKFISIKENIDTSTPIGRATMYVTVVFAQMERETIAARVADNMIGLAKKGYWTGGNPPEGYVRTRIEVNGKKHCSIVPDPEGVKYVNWIFDTFLQNDYSLQGMETAFKKQGIRTRRGAFFSTAQLHKILTMPYCVAATPEVYDFYAAKGCIMDPESPRESWDGTRGVMIYGRSTEKNKKHELQPPEKWLVCLGAHEPFMPAEKWLAVQARFARNKFDKTMKYDVPLLKGVLRCSCGSIMCVSRKKKVDGSVSSWYYCLKRMRQGKEVCDSRQIKCELLDQKVLELLQSIRRDPGVIHKFAENNVEMLNGPDPKVLASKISTCQTRIDRLVSSLSLAADSSAQKYILAELERLDLEIQALRREHNLALATERKRSMQQQNTLSKVSEINRLIADLDSFSASEKNAIVKDVIKKCVWDGESLSIML</sequence>
<dbReference type="InterPro" id="IPR050639">
    <property type="entry name" value="SSR_resolvase"/>
</dbReference>
<dbReference type="InterPro" id="IPR011109">
    <property type="entry name" value="DNA_bind_recombinase_dom"/>
</dbReference>
<evidence type="ECO:0000313" key="4">
    <source>
        <dbReference type="EMBL" id="DAF90780.1"/>
    </source>
</evidence>
<accession>A0A8S5U8J4</accession>
<dbReference type="PROSITE" id="PS51736">
    <property type="entry name" value="RECOMBINASES_3"/>
    <property type="match status" value="1"/>
</dbReference>
<dbReference type="InterPro" id="IPR038109">
    <property type="entry name" value="DNA_bind_recomb_sf"/>
</dbReference>
<feature type="domain" description="Recombinase" evidence="3">
    <location>
        <begin position="158"/>
        <end position="317"/>
    </location>
</feature>
<dbReference type="InterPro" id="IPR036162">
    <property type="entry name" value="Resolvase-like_N_sf"/>
</dbReference>
<dbReference type="Pfam" id="PF07508">
    <property type="entry name" value="Recombinase"/>
    <property type="match status" value="1"/>
</dbReference>
<dbReference type="InterPro" id="IPR006119">
    <property type="entry name" value="Resolv_N"/>
</dbReference>
<dbReference type="GO" id="GO:0003677">
    <property type="term" value="F:DNA binding"/>
    <property type="evidence" value="ECO:0007669"/>
    <property type="project" value="InterPro"/>
</dbReference>
<dbReference type="Pfam" id="PF00239">
    <property type="entry name" value="Resolvase"/>
    <property type="match status" value="1"/>
</dbReference>
<dbReference type="SUPFAM" id="SSF53041">
    <property type="entry name" value="Resolvase-like"/>
    <property type="match status" value="1"/>
</dbReference>
<dbReference type="Gene3D" id="3.90.1750.20">
    <property type="entry name" value="Putative Large Serine Recombinase, Chain B, Domain 2"/>
    <property type="match status" value="1"/>
</dbReference>
<feature type="coiled-coil region" evidence="1">
    <location>
        <begin position="442"/>
        <end position="469"/>
    </location>
</feature>
<dbReference type="PANTHER" id="PTHR30461:SF23">
    <property type="entry name" value="DNA RECOMBINASE-RELATED"/>
    <property type="match status" value="1"/>
</dbReference>